<feature type="domain" description="HNH nuclease" evidence="2">
    <location>
        <begin position="65"/>
        <end position="96"/>
    </location>
</feature>
<dbReference type="SUPFAM" id="SSF54060">
    <property type="entry name" value="His-Me finger endonucleases"/>
    <property type="match status" value="1"/>
</dbReference>
<keyword evidence="3" id="KW-0540">Nuclease</keyword>
<feature type="region of interest" description="Disordered" evidence="1">
    <location>
        <begin position="1"/>
        <end position="22"/>
    </location>
</feature>
<keyword evidence="3" id="KW-0255">Endonuclease</keyword>
<dbReference type="Pfam" id="PF13392">
    <property type="entry name" value="HNH_3"/>
    <property type="match status" value="1"/>
</dbReference>
<organism evidence="3">
    <name type="scientific">Siphoviridae sp. ctbLB3</name>
    <dbReference type="NCBI Taxonomy" id="2825565"/>
    <lineage>
        <taxon>Viruses</taxon>
        <taxon>Duplodnaviria</taxon>
        <taxon>Heunggongvirae</taxon>
        <taxon>Uroviricota</taxon>
        <taxon>Caudoviricetes</taxon>
    </lineage>
</organism>
<reference evidence="3" key="1">
    <citation type="journal article" date="2021" name="Proc. Natl. Acad. Sci. U.S.A.">
        <title>A Catalog of Tens of Thousands of Viruses from Human Metagenomes Reveals Hidden Associations with Chronic Diseases.</title>
        <authorList>
            <person name="Tisza M.J."/>
            <person name="Buck C.B."/>
        </authorList>
    </citation>
    <scope>NUCLEOTIDE SEQUENCE</scope>
    <source>
        <strain evidence="3">CtbLB3</strain>
    </source>
</reference>
<dbReference type="InterPro" id="IPR003615">
    <property type="entry name" value="HNH_nuc"/>
</dbReference>
<keyword evidence="3" id="KW-0378">Hydrolase</keyword>
<evidence type="ECO:0000256" key="1">
    <source>
        <dbReference type="SAM" id="MobiDB-lite"/>
    </source>
</evidence>
<proteinExistence type="predicted"/>
<dbReference type="GO" id="GO:0004519">
    <property type="term" value="F:endonuclease activity"/>
    <property type="evidence" value="ECO:0007669"/>
    <property type="project" value="UniProtKB-KW"/>
</dbReference>
<evidence type="ECO:0000259" key="2">
    <source>
        <dbReference type="Pfam" id="PF13392"/>
    </source>
</evidence>
<dbReference type="EMBL" id="BK015460">
    <property type="protein sequence ID" value="DAE07941.1"/>
    <property type="molecule type" value="Genomic_DNA"/>
</dbReference>
<dbReference type="InterPro" id="IPR044925">
    <property type="entry name" value="His-Me_finger_sf"/>
</dbReference>
<protein>
    <submittedName>
        <fullName evidence="3">HNH endonuclease</fullName>
    </submittedName>
</protein>
<accession>A0A8S5PN16</accession>
<evidence type="ECO:0000313" key="3">
    <source>
        <dbReference type="EMBL" id="DAE07941.1"/>
    </source>
</evidence>
<sequence length="138" mass="15536">MNAGQFKKGQIPWNKGSKGIMPKPINGFQKGNKCWKERPVGSERKTRDGIEVKTENGWIPRGRLVLGTFPIGYVVLHIDGDRYNDAPDNLIAIPRAVSVTLNRWGYKHQPPSLRRAFIARAMLNHRIKQCKSSKSTAA</sequence>
<name>A0A8S5PN16_9CAUD</name>